<feature type="transmembrane region" description="Helical" evidence="2">
    <location>
        <begin position="178"/>
        <end position="202"/>
    </location>
</feature>
<feature type="region of interest" description="Disordered" evidence="1">
    <location>
        <begin position="138"/>
        <end position="160"/>
    </location>
</feature>
<evidence type="ECO:0000313" key="6">
    <source>
        <dbReference type="Proteomes" id="UP000799640"/>
    </source>
</evidence>
<dbReference type="SMART" id="SM00321">
    <property type="entry name" value="WSC"/>
    <property type="match status" value="1"/>
</dbReference>
<keyword evidence="2" id="KW-1133">Transmembrane helix</keyword>
<accession>A0A6G1HVV2</accession>
<evidence type="ECO:0000256" key="1">
    <source>
        <dbReference type="SAM" id="MobiDB-lite"/>
    </source>
</evidence>
<dbReference type="Proteomes" id="UP000799640">
    <property type="component" value="Unassembled WGS sequence"/>
</dbReference>
<dbReference type="AlphaFoldDB" id="A0A6G1HVV2"/>
<organism evidence="5 6">
    <name type="scientific">Trichodelitschia bisporula</name>
    <dbReference type="NCBI Taxonomy" id="703511"/>
    <lineage>
        <taxon>Eukaryota</taxon>
        <taxon>Fungi</taxon>
        <taxon>Dikarya</taxon>
        <taxon>Ascomycota</taxon>
        <taxon>Pezizomycotina</taxon>
        <taxon>Dothideomycetes</taxon>
        <taxon>Dothideomycetes incertae sedis</taxon>
        <taxon>Phaeotrichales</taxon>
        <taxon>Phaeotrichaceae</taxon>
        <taxon>Trichodelitschia</taxon>
    </lineage>
</organism>
<dbReference type="OrthoDB" id="2019572at2759"/>
<proteinExistence type="predicted"/>
<dbReference type="EMBL" id="ML996696">
    <property type="protein sequence ID" value="KAF2400064.1"/>
    <property type="molecule type" value="Genomic_DNA"/>
</dbReference>
<keyword evidence="3" id="KW-0732">Signal</keyword>
<dbReference type="Pfam" id="PF01822">
    <property type="entry name" value="WSC"/>
    <property type="match status" value="1"/>
</dbReference>
<dbReference type="PROSITE" id="PS51212">
    <property type="entry name" value="WSC"/>
    <property type="match status" value="1"/>
</dbReference>
<reference evidence="5" key="1">
    <citation type="journal article" date="2020" name="Stud. Mycol.">
        <title>101 Dothideomycetes genomes: a test case for predicting lifestyles and emergence of pathogens.</title>
        <authorList>
            <person name="Haridas S."/>
            <person name="Albert R."/>
            <person name="Binder M."/>
            <person name="Bloem J."/>
            <person name="Labutti K."/>
            <person name="Salamov A."/>
            <person name="Andreopoulos B."/>
            <person name="Baker S."/>
            <person name="Barry K."/>
            <person name="Bills G."/>
            <person name="Bluhm B."/>
            <person name="Cannon C."/>
            <person name="Castanera R."/>
            <person name="Culley D."/>
            <person name="Daum C."/>
            <person name="Ezra D."/>
            <person name="Gonzalez J."/>
            <person name="Henrissat B."/>
            <person name="Kuo A."/>
            <person name="Liang C."/>
            <person name="Lipzen A."/>
            <person name="Lutzoni F."/>
            <person name="Magnuson J."/>
            <person name="Mondo S."/>
            <person name="Nolan M."/>
            <person name="Ohm R."/>
            <person name="Pangilinan J."/>
            <person name="Park H.-J."/>
            <person name="Ramirez L."/>
            <person name="Alfaro M."/>
            <person name="Sun H."/>
            <person name="Tritt A."/>
            <person name="Yoshinaga Y."/>
            <person name="Zwiers L.-H."/>
            <person name="Turgeon B."/>
            <person name="Goodwin S."/>
            <person name="Spatafora J."/>
            <person name="Crous P."/>
            <person name="Grigoriev I."/>
        </authorList>
    </citation>
    <scope>NUCLEOTIDE SEQUENCE</scope>
    <source>
        <strain evidence="5">CBS 262.69</strain>
    </source>
</reference>
<evidence type="ECO:0000259" key="4">
    <source>
        <dbReference type="PROSITE" id="PS51212"/>
    </source>
</evidence>
<keyword evidence="6" id="KW-1185">Reference proteome</keyword>
<keyword evidence="2" id="KW-0812">Transmembrane</keyword>
<dbReference type="InterPro" id="IPR002889">
    <property type="entry name" value="WSC_carb-bd"/>
</dbReference>
<feature type="domain" description="WSC" evidence="4">
    <location>
        <begin position="37"/>
        <end position="126"/>
    </location>
</feature>
<protein>
    <recommendedName>
        <fullName evidence="4">WSC domain-containing protein</fullName>
    </recommendedName>
</protein>
<feature type="chain" id="PRO_5026057519" description="WSC domain-containing protein" evidence="3">
    <location>
        <begin position="24"/>
        <end position="274"/>
    </location>
</feature>
<gene>
    <name evidence="5" type="ORF">EJ06DRAFT_557130</name>
</gene>
<evidence type="ECO:0000256" key="3">
    <source>
        <dbReference type="SAM" id="SignalP"/>
    </source>
</evidence>
<feature type="signal peptide" evidence="3">
    <location>
        <begin position="1"/>
        <end position="23"/>
    </location>
</feature>
<keyword evidence="2" id="KW-0472">Membrane</keyword>
<sequence>MFASTLNAALAVAMLFSASQVSAQLIPTATAKVPMNALTAVGCFSTPEPMVDHGPWTFQSSGNCQPICYQLQQPVMGLVNGTNCWCGSLIPPENTKVDNSSCNTPCAGIDTENCGGPDLWWVYLTGITRNRIGYLDPKSLTGTSGSPTTKTSSTTQPPSTVVVTASNTPAHKSKSNTVGIAVGVVVGIIVIAGIVGGVWLFLRQKRRQKAEEEYRRQAAVSSFMAGGKHGGSTSSGGDSRLDPIIMQRRESTGSIADNQDYSRRILKVTNPDGY</sequence>
<evidence type="ECO:0000313" key="5">
    <source>
        <dbReference type="EMBL" id="KAF2400064.1"/>
    </source>
</evidence>
<name>A0A6G1HVV2_9PEZI</name>
<evidence type="ECO:0000256" key="2">
    <source>
        <dbReference type="SAM" id="Phobius"/>
    </source>
</evidence>